<sequence length="132" mass="14467">MLPTLNYAGDFVHTDKTCKRGKDCRVGDVVVLLKPSDPSQRVCKRITGLAGDYIEIDPSAADHAAASEIGVDTRRFIQIPEGHCWVTGDNLSQSLDSRSYGVIPLALVKGRIFGVHSTRGEFRWIENNLLAA</sequence>
<dbReference type="Proteomes" id="UP000744676">
    <property type="component" value="Unassembled WGS sequence"/>
</dbReference>
<evidence type="ECO:0000313" key="1">
    <source>
        <dbReference type="EMBL" id="KAF5094162.1"/>
    </source>
</evidence>
<comment type="caution">
    <text evidence="1">The sequence shown here is derived from an EMBL/GenBank/DDBJ whole genome shotgun (WGS) entry which is preliminary data.</text>
</comment>
<proteinExistence type="predicted"/>
<dbReference type="EMBL" id="QVQA01000179">
    <property type="protein sequence ID" value="KAF5094162.1"/>
    <property type="molecule type" value="Genomic_DNA"/>
</dbReference>
<reference evidence="1 2" key="1">
    <citation type="journal article" date="2020" name="Front. Microbiol.">
        <title>Phenotypic and Genetic Characterization of the Cheese Ripening Yeast Geotrichum candidum.</title>
        <authorList>
            <person name="Perkins V."/>
            <person name="Vignola S."/>
            <person name="Lessard M.H."/>
            <person name="Plante P.L."/>
            <person name="Corbeil J."/>
            <person name="Dugat-Bony E."/>
            <person name="Frenette M."/>
            <person name="Labrie S."/>
        </authorList>
    </citation>
    <scope>NUCLEOTIDE SEQUENCE [LARGE SCALE GENOMIC DNA]</scope>
    <source>
        <strain evidence="1 2">LMA-1147</strain>
    </source>
</reference>
<accession>A0ACB6V0R3</accession>
<gene>
    <name evidence="1" type="ORF">D0Z00_003672</name>
</gene>
<protein>
    <submittedName>
        <fullName evidence="1">Uncharacterized protein</fullName>
    </submittedName>
</protein>
<organism evidence="1 2">
    <name type="scientific">Geotrichum galactomycetum</name>
    <dbReference type="NCBI Taxonomy" id="27317"/>
    <lineage>
        <taxon>Eukaryota</taxon>
        <taxon>Fungi</taxon>
        <taxon>Dikarya</taxon>
        <taxon>Ascomycota</taxon>
        <taxon>Saccharomycotina</taxon>
        <taxon>Dipodascomycetes</taxon>
        <taxon>Dipodascales</taxon>
        <taxon>Dipodascaceae</taxon>
        <taxon>Geotrichum</taxon>
    </lineage>
</organism>
<keyword evidence="2" id="KW-1185">Reference proteome</keyword>
<name>A0ACB6V0R3_9ASCO</name>
<evidence type="ECO:0000313" key="2">
    <source>
        <dbReference type="Proteomes" id="UP000744676"/>
    </source>
</evidence>